<protein>
    <submittedName>
        <fullName evidence="1">Uncharacterized protein</fullName>
    </submittedName>
</protein>
<feature type="non-terminal residue" evidence="1">
    <location>
        <position position="1"/>
    </location>
</feature>
<reference evidence="1" key="1">
    <citation type="submission" date="2018-05" db="EMBL/GenBank/DDBJ databases">
        <title>Draft genome of Mucuna pruriens seed.</title>
        <authorList>
            <person name="Nnadi N.E."/>
            <person name="Vos R."/>
            <person name="Hasami M.H."/>
            <person name="Devisetty U.K."/>
            <person name="Aguiy J.C."/>
        </authorList>
    </citation>
    <scope>NUCLEOTIDE SEQUENCE [LARGE SCALE GENOMIC DNA]</scope>
    <source>
        <strain evidence="1">JCA_2017</strain>
    </source>
</reference>
<dbReference type="InterPro" id="IPR050796">
    <property type="entry name" value="SCF_F-box_component"/>
</dbReference>
<accession>A0A371FUL6</accession>
<dbReference type="AlphaFoldDB" id="A0A371FUL6"/>
<sequence>MFMVGVKSSLRFTRGSKSLNTFISDPSFVKLHLERSPKNAKLLIRYLAPNNNFFTTLLFTPDVKHKQNLFFVTESTIVGSSNGLVCLVYRQKYSNFVDYLVKLWNPATRKIIGNLSLTSTLFQIWVWL</sequence>
<gene>
    <name evidence="1" type="ORF">CR513_37280</name>
</gene>
<name>A0A371FUL6_MUCPR</name>
<evidence type="ECO:0000313" key="1">
    <source>
        <dbReference type="EMBL" id="RDX81986.1"/>
    </source>
</evidence>
<dbReference type="EMBL" id="QJKJ01007776">
    <property type="protein sequence ID" value="RDX81986.1"/>
    <property type="molecule type" value="Genomic_DNA"/>
</dbReference>
<dbReference type="OrthoDB" id="1751495at2759"/>
<organism evidence="1 2">
    <name type="scientific">Mucuna pruriens</name>
    <name type="common">Velvet bean</name>
    <name type="synonym">Dolichos pruriens</name>
    <dbReference type="NCBI Taxonomy" id="157652"/>
    <lineage>
        <taxon>Eukaryota</taxon>
        <taxon>Viridiplantae</taxon>
        <taxon>Streptophyta</taxon>
        <taxon>Embryophyta</taxon>
        <taxon>Tracheophyta</taxon>
        <taxon>Spermatophyta</taxon>
        <taxon>Magnoliopsida</taxon>
        <taxon>eudicotyledons</taxon>
        <taxon>Gunneridae</taxon>
        <taxon>Pentapetalae</taxon>
        <taxon>rosids</taxon>
        <taxon>fabids</taxon>
        <taxon>Fabales</taxon>
        <taxon>Fabaceae</taxon>
        <taxon>Papilionoideae</taxon>
        <taxon>50 kb inversion clade</taxon>
        <taxon>NPAAA clade</taxon>
        <taxon>indigoferoid/millettioid clade</taxon>
        <taxon>Phaseoleae</taxon>
        <taxon>Mucuna</taxon>
    </lineage>
</organism>
<comment type="caution">
    <text evidence="1">The sequence shown here is derived from an EMBL/GenBank/DDBJ whole genome shotgun (WGS) entry which is preliminary data.</text>
</comment>
<dbReference type="Proteomes" id="UP000257109">
    <property type="component" value="Unassembled WGS sequence"/>
</dbReference>
<dbReference type="PANTHER" id="PTHR31672">
    <property type="entry name" value="BNACNNG10540D PROTEIN"/>
    <property type="match status" value="1"/>
</dbReference>
<keyword evidence="2" id="KW-1185">Reference proteome</keyword>
<dbReference type="PANTHER" id="PTHR31672:SF13">
    <property type="entry name" value="F-BOX PROTEIN CPR30-LIKE"/>
    <property type="match status" value="1"/>
</dbReference>
<proteinExistence type="predicted"/>
<evidence type="ECO:0000313" key="2">
    <source>
        <dbReference type="Proteomes" id="UP000257109"/>
    </source>
</evidence>